<dbReference type="Pfam" id="PF04739">
    <property type="entry name" value="AMPKBI"/>
    <property type="match status" value="1"/>
</dbReference>
<evidence type="ECO:0000313" key="3">
    <source>
        <dbReference type="EMBL" id="PHT89545.1"/>
    </source>
</evidence>
<comment type="caution">
    <text evidence="3">The sequence shown here is derived from an EMBL/GenBank/DDBJ whole genome shotgun (WGS) entry which is preliminary data.</text>
</comment>
<name>A0A2G3A5M6_CAPAN</name>
<dbReference type="SUPFAM" id="SSF160219">
    <property type="entry name" value="AMPKBI-like"/>
    <property type="match status" value="1"/>
</dbReference>
<dbReference type="InterPro" id="IPR043554">
    <property type="entry name" value="KINB"/>
</dbReference>
<sequence length="515" mass="58675">MLLIMKTDKNVLHHSDSFLGLGLGLNNIIHDACDKVDALIDGESSEEEEDENEPIDSDYNSDELEFLEREKKREVNESLDNFLKLEKGMSFKDLNEAKMFVSFYSIVKKRGLKVAKSDLLELDISVMLVALFYTKMKRVKRIILEKLDGSFIDDFNKLEIYAQELRDTNPGSNVVINISKDVLVQGLDGTFLKGKFKGILLVALGQNSMKHFYPLAWAVIDRETARTWKWFIDLLRNSLGLADGEGLTLMSDMQKGLIDVVGQLFPKAHHRWCVMGRLKDLEAQGEKWTENFYPYAMELYNDFKIIAQGCHVQANGDLGYKVVEGIDRHVLQRREEVFQVVPLSATQPSEESAFMITPGFSASSSQLICQPIDEDEIGDELEVEDEQPLLRPRALYEAKTRLKIKKLQQKPTATRKINFGLDYNVLPENEDDEREPPMVPTHLHHTVLNHHRLTRDQSAELPSPQHVVLNHLYLENRQVPGSVIAVGATHRFRSKNVTVVLYKPVQRRGGSTNNA</sequence>
<protein>
    <submittedName>
        <fullName evidence="3">SNF1-related protein kinase regulatory subunit beta-3</fullName>
    </submittedName>
</protein>
<reference evidence="3 4" key="2">
    <citation type="journal article" date="2017" name="Genome Biol.">
        <title>New reference genome sequences of hot pepper reveal the massive evolution of plant disease-resistance genes by retroduplication.</title>
        <authorList>
            <person name="Kim S."/>
            <person name="Park J."/>
            <person name="Yeom S.I."/>
            <person name="Kim Y.M."/>
            <person name="Seo E."/>
            <person name="Kim K.T."/>
            <person name="Kim M.S."/>
            <person name="Lee J.M."/>
            <person name="Cheong K."/>
            <person name="Shin H.S."/>
            <person name="Kim S.B."/>
            <person name="Han K."/>
            <person name="Lee J."/>
            <person name="Park M."/>
            <person name="Lee H.A."/>
            <person name="Lee H.Y."/>
            <person name="Lee Y."/>
            <person name="Oh S."/>
            <person name="Lee J.H."/>
            <person name="Choi E."/>
            <person name="Choi E."/>
            <person name="Lee S.E."/>
            <person name="Jeon J."/>
            <person name="Kim H."/>
            <person name="Choi G."/>
            <person name="Song H."/>
            <person name="Lee J."/>
            <person name="Lee S.C."/>
            <person name="Kwon J.K."/>
            <person name="Lee H.Y."/>
            <person name="Koo N."/>
            <person name="Hong Y."/>
            <person name="Kim R.W."/>
            <person name="Kang W.H."/>
            <person name="Huh J.H."/>
            <person name="Kang B.C."/>
            <person name="Yang T.J."/>
            <person name="Lee Y.H."/>
            <person name="Bennetzen J.L."/>
            <person name="Choi D."/>
        </authorList>
    </citation>
    <scope>NUCLEOTIDE SEQUENCE [LARGE SCALE GENOMIC DNA]</scope>
    <source>
        <strain evidence="4">cv. CM334</strain>
    </source>
</reference>
<gene>
    <name evidence="3" type="ORF">T459_04658</name>
</gene>
<accession>A0A2G3A5M6</accession>
<proteinExistence type="inferred from homology"/>
<comment type="similarity">
    <text evidence="1">Belongs to the 5'-AMP-activated protein kinase beta subunit family.</text>
</comment>
<dbReference type="SMART" id="SM01010">
    <property type="entry name" value="AMPKBI"/>
    <property type="match status" value="1"/>
</dbReference>
<dbReference type="InterPro" id="IPR018289">
    <property type="entry name" value="MULE_transposase_dom"/>
</dbReference>
<dbReference type="Gene3D" id="6.20.250.60">
    <property type="match status" value="1"/>
</dbReference>
<dbReference type="PANTHER" id="PTHR46316:SF5">
    <property type="entry name" value="SNF1-RELATED PROTEIN KINASE REGULATORY SUBUNIT BETA-3"/>
    <property type="match status" value="1"/>
</dbReference>
<dbReference type="Pfam" id="PF10551">
    <property type="entry name" value="MULE"/>
    <property type="match status" value="1"/>
</dbReference>
<keyword evidence="4" id="KW-1185">Reference proteome</keyword>
<reference evidence="3 4" key="1">
    <citation type="journal article" date="2014" name="Nat. Genet.">
        <title>Genome sequence of the hot pepper provides insights into the evolution of pungency in Capsicum species.</title>
        <authorList>
            <person name="Kim S."/>
            <person name="Park M."/>
            <person name="Yeom S.I."/>
            <person name="Kim Y.M."/>
            <person name="Lee J.M."/>
            <person name="Lee H.A."/>
            <person name="Seo E."/>
            <person name="Choi J."/>
            <person name="Cheong K."/>
            <person name="Kim K.T."/>
            <person name="Jung K."/>
            <person name="Lee G.W."/>
            <person name="Oh S.K."/>
            <person name="Bae C."/>
            <person name="Kim S.B."/>
            <person name="Lee H.Y."/>
            <person name="Kim S.Y."/>
            <person name="Kim M.S."/>
            <person name="Kang B.C."/>
            <person name="Jo Y.D."/>
            <person name="Yang H.B."/>
            <person name="Jeong H.J."/>
            <person name="Kang W.H."/>
            <person name="Kwon J.K."/>
            <person name="Shin C."/>
            <person name="Lim J.Y."/>
            <person name="Park J.H."/>
            <person name="Huh J.H."/>
            <person name="Kim J.S."/>
            <person name="Kim B.D."/>
            <person name="Cohen O."/>
            <person name="Paran I."/>
            <person name="Suh M.C."/>
            <person name="Lee S.B."/>
            <person name="Kim Y.K."/>
            <person name="Shin Y."/>
            <person name="Noh S.J."/>
            <person name="Park J."/>
            <person name="Seo Y.S."/>
            <person name="Kwon S.Y."/>
            <person name="Kim H.A."/>
            <person name="Park J.M."/>
            <person name="Kim H.J."/>
            <person name="Choi S.B."/>
            <person name="Bosland P.W."/>
            <person name="Reeves G."/>
            <person name="Jo S.H."/>
            <person name="Lee B.W."/>
            <person name="Cho H.T."/>
            <person name="Choi H.S."/>
            <person name="Lee M.S."/>
            <person name="Yu Y."/>
            <person name="Do Choi Y."/>
            <person name="Park B.S."/>
            <person name="van Deynze A."/>
            <person name="Ashrafi H."/>
            <person name="Hill T."/>
            <person name="Kim W.T."/>
            <person name="Pai H.S."/>
            <person name="Ahn H.K."/>
            <person name="Yeam I."/>
            <person name="Giovannoni J.J."/>
            <person name="Rose J.K."/>
            <person name="Sorensen I."/>
            <person name="Lee S.J."/>
            <person name="Kim R.W."/>
            <person name="Choi I.Y."/>
            <person name="Choi B.S."/>
            <person name="Lim J.S."/>
            <person name="Lee Y.H."/>
            <person name="Choi D."/>
        </authorList>
    </citation>
    <scope>NUCLEOTIDE SEQUENCE [LARGE SCALE GENOMIC DNA]</scope>
    <source>
        <strain evidence="4">cv. CM334</strain>
    </source>
</reference>
<evidence type="ECO:0000256" key="1">
    <source>
        <dbReference type="ARBA" id="ARBA00010926"/>
    </source>
</evidence>
<dbReference type="Proteomes" id="UP000222542">
    <property type="component" value="Unassembled WGS sequence"/>
</dbReference>
<dbReference type="AlphaFoldDB" id="A0A2G3A5M6"/>
<organism evidence="3 4">
    <name type="scientific">Capsicum annuum</name>
    <name type="common">Capsicum pepper</name>
    <dbReference type="NCBI Taxonomy" id="4072"/>
    <lineage>
        <taxon>Eukaryota</taxon>
        <taxon>Viridiplantae</taxon>
        <taxon>Streptophyta</taxon>
        <taxon>Embryophyta</taxon>
        <taxon>Tracheophyta</taxon>
        <taxon>Spermatophyta</taxon>
        <taxon>Magnoliopsida</taxon>
        <taxon>eudicotyledons</taxon>
        <taxon>Gunneridae</taxon>
        <taxon>Pentapetalae</taxon>
        <taxon>asterids</taxon>
        <taxon>lamiids</taxon>
        <taxon>Solanales</taxon>
        <taxon>Solanaceae</taxon>
        <taxon>Solanoideae</taxon>
        <taxon>Capsiceae</taxon>
        <taxon>Capsicum</taxon>
    </lineage>
</organism>
<dbReference type="STRING" id="4072.A0A2G3A5M6"/>
<dbReference type="Gramene" id="PHT89545">
    <property type="protein sequence ID" value="PHT89545"/>
    <property type="gene ID" value="T459_04658"/>
</dbReference>
<dbReference type="InterPro" id="IPR006828">
    <property type="entry name" value="ASC_dom"/>
</dbReference>
<dbReference type="InterPro" id="IPR037256">
    <property type="entry name" value="ASC_dom_sf"/>
</dbReference>
<feature type="domain" description="Association with the SNF1 complex (ASC)" evidence="2">
    <location>
        <begin position="408"/>
        <end position="505"/>
    </location>
</feature>
<dbReference type="GO" id="GO:0005737">
    <property type="term" value="C:cytoplasm"/>
    <property type="evidence" value="ECO:0007669"/>
    <property type="project" value="UniProtKB-ARBA"/>
</dbReference>
<dbReference type="PANTHER" id="PTHR46316">
    <property type="entry name" value="SNF1-RELATED PROTEIN KINASE REGULATORY SUBUNIT BETA-1"/>
    <property type="match status" value="1"/>
</dbReference>
<evidence type="ECO:0000313" key="4">
    <source>
        <dbReference type="Proteomes" id="UP000222542"/>
    </source>
</evidence>
<evidence type="ECO:0000259" key="2">
    <source>
        <dbReference type="SMART" id="SM01010"/>
    </source>
</evidence>
<dbReference type="EMBL" id="AYRZ02000002">
    <property type="protein sequence ID" value="PHT89545.1"/>
    <property type="molecule type" value="Genomic_DNA"/>
</dbReference>